<protein>
    <submittedName>
        <fullName evidence="1">Uncharacterized protein</fullName>
    </submittedName>
</protein>
<comment type="caution">
    <text evidence="1">The sequence shown here is derived from an EMBL/GenBank/DDBJ whole genome shotgun (WGS) entry which is preliminary data.</text>
</comment>
<accession>A0AB73HSW7</accession>
<dbReference type="Proteomes" id="UP001158058">
    <property type="component" value="Unassembled WGS sequence"/>
</dbReference>
<name>A0AB73HSW7_AQUAC</name>
<dbReference type="AlphaFoldDB" id="A0AB73HSW7"/>
<organism evidence="1 2">
    <name type="scientific">Aquipseudomonas alcaligenes</name>
    <name type="common">Pseudomonas alcaligenes</name>
    <dbReference type="NCBI Taxonomy" id="43263"/>
    <lineage>
        <taxon>Bacteria</taxon>
        <taxon>Pseudomonadati</taxon>
        <taxon>Pseudomonadota</taxon>
        <taxon>Gammaproteobacteria</taxon>
        <taxon>Pseudomonadales</taxon>
        <taxon>Pseudomonadaceae</taxon>
        <taxon>Aquipseudomonas</taxon>
    </lineage>
</organism>
<reference evidence="1" key="1">
    <citation type="submission" date="2022-09" db="EMBL/GenBank/DDBJ databases">
        <title>Intensive care unit water sources are persistently colonized with multi-drug resistant bacteria and are the site of extensive horizontal gene transfer of antibiotic resistance genes.</title>
        <authorList>
            <person name="Diorio-Toth L."/>
        </authorList>
    </citation>
    <scope>NUCLEOTIDE SEQUENCE</scope>
    <source>
        <strain evidence="1">GD04146</strain>
    </source>
</reference>
<evidence type="ECO:0000313" key="2">
    <source>
        <dbReference type="Proteomes" id="UP001158058"/>
    </source>
</evidence>
<sequence length="158" mass="17418">MEIKHTFNQADLDTLTARAIDRYKNSVVGHGTLNGAIIQIAGDNPADYTRQVMQLALDGYTLHDTLSPSLGGAAGHYIGFFVKPDNIQLDDIAQLKVTTEADYRSELRRQYDLHLETMVAESVARADKAEAKKAEEKRAKLVEQARKDAIAALGEFDA</sequence>
<gene>
    <name evidence="1" type="ORF">N7380_02300</name>
</gene>
<dbReference type="EMBL" id="JAODZF010000001">
    <property type="protein sequence ID" value="MDH0141136.1"/>
    <property type="molecule type" value="Genomic_DNA"/>
</dbReference>
<evidence type="ECO:0000313" key="1">
    <source>
        <dbReference type="EMBL" id="MDH0141136.1"/>
    </source>
</evidence>
<dbReference type="RefSeq" id="WP_279999539.1">
    <property type="nucleotide sequence ID" value="NZ_JAODZF010000001.1"/>
</dbReference>
<proteinExistence type="predicted"/>